<feature type="non-terminal residue" evidence="1">
    <location>
        <position position="134"/>
    </location>
</feature>
<feature type="non-terminal residue" evidence="1">
    <location>
        <position position="1"/>
    </location>
</feature>
<name>A0ABR0LK17_9PEZI</name>
<keyword evidence="2" id="KW-1185">Reference proteome</keyword>
<protein>
    <submittedName>
        <fullName evidence="1">Uncharacterized protein</fullName>
    </submittedName>
</protein>
<sequence length="134" mass="14912">SSASYLNFCETSVRCIHATVDYLHESEQRRPSDRPYTSTYFLDLVEQIRQYAAILAATRERQAAIQEANEMDYSPGEKISLRGGMSHNGKPAELVREKDGKVISIATGGVVDVTTSMPSSFKRPLADITDDHDE</sequence>
<evidence type="ECO:0000313" key="1">
    <source>
        <dbReference type="EMBL" id="KAK5188014.1"/>
    </source>
</evidence>
<evidence type="ECO:0000313" key="2">
    <source>
        <dbReference type="Proteomes" id="UP001357485"/>
    </source>
</evidence>
<dbReference type="EMBL" id="JAVRRA010018638">
    <property type="protein sequence ID" value="KAK5188014.1"/>
    <property type="molecule type" value="Genomic_DNA"/>
</dbReference>
<accession>A0ABR0LK17</accession>
<proteinExistence type="predicted"/>
<organism evidence="1 2">
    <name type="scientific">Cryomyces antarcticus</name>
    <dbReference type="NCBI Taxonomy" id="329879"/>
    <lineage>
        <taxon>Eukaryota</taxon>
        <taxon>Fungi</taxon>
        <taxon>Dikarya</taxon>
        <taxon>Ascomycota</taxon>
        <taxon>Pezizomycotina</taxon>
        <taxon>Dothideomycetes</taxon>
        <taxon>Dothideomycetes incertae sedis</taxon>
        <taxon>Cryomyces</taxon>
    </lineage>
</organism>
<dbReference type="Proteomes" id="UP001357485">
    <property type="component" value="Unassembled WGS sequence"/>
</dbReference>
<reference evidence="1 2" key="1">
    <citation type="submission" date="2023-08" db="EMBL/GenBank/DDBJ databases">
        <title>Black Yeasts Isolated from many extreme environments.</title>
        <authorList>
            <person name="Coleine C."/>
            <person name="Stajich J.E."/>
            <person name="Selbmann L."/>
        </authorList>
    </citation>
    <scope>NUCLEOTIDE SEQUENCE [LARGE SCALE GENOMIC DNA]</scope>
    <source>
        <strain evidence="1 2">CCFEE 536</strain>
    </source>
</reference>
<gene>
    <name evidence="1" type="ORF">LTR16_008932</name>
</gene>
<comment type="caution">
    <text evidence="1">The sequence shown here is derived from an EMBL/GenBank/DDBJ whole genome shotgun (WGS) entry which is preliminary data.</text>
</comment>